<keyword evidence="6" id="KW-1185">Reference proteome</keyword>
<evidence type="ECO:0000259" key="4">
    <source>
        <dbReference type="Pfam" id="PF13407"/>
    </source>
</evidence>
<sequence>MATTSPAQTSIALSNSFAGNTWRQQMIAIWNQSAQDGIKQGLVAKTKVVNADNSAPQQASQLENLILEGWKAIAIDAASPTALNGSIQEACQQGVVVVAFDAQVTAPCAYNVVYDYKKVGEIPAQFVADKLNGKGNVLVVRGLAGTSIDADEFAGAQSVFKRYPGIKIVGMVNGNWTESVAQKEVSAILPSLPQVDAVLAQGGDSYGIYQAFKSAGRKIPLITLGGRSEELALWKKLNEETAGGYDSVSSSTVPGVSSVAFWVAQMVLAGKDVPKVIHMPLLKIHVKDIDQWIAATPDGSVATSVYSRQWTEQLVKANLENGPLPESPLPGGHN</sequence>
<comment type="similarity">
    <text evidence="2">Belongs to the bacterial solute-binding protein 2 family.</text>
</comment>
<dbReference type="CDD" id="cd19997">
    <property type="entry name" value="PBP1_ABC_sugar_binding-like"/>
    <property type="match status" value="1"/>
</dbReference>
<proteinExistence type="inferred from homology"/>
<dbReference type="PANTHER" id="PTHR46847">
    <property type="entry name" value="D-ALLOSE-BINDING PERIPLASMIC PROTEIN-RELATED"/>
    <property type="match status" value="1"/>
</dbReference>
<evidence type="ECO:0000256" key="2">
    <source>
        <dbReference type="ARBA" id="ARBA00007639"/>
    </source>
</evidence>
<evidence type="ECO:0000256" key="1">
    <source>
        <dbReference type="ARBA" id="ARBA00004196"/>
    </source>
</evidence>
<reference evidence="5 6" key="1">
    <citation type="submission" date="2019-04" db="EMBL/GenBank/DDBJ databases">
        <authorList>
            <person name="Li M."/>
            <person name="Gao C."/>
        </authorList>
    </citation>
    <scope>NUCLEOTIDE SEQUENCE [LARGE SCALE GENOMIC DNA]</scope>
    <source>
        <strain evidence="5 6">BGMRC 2031</strain>
    </source>
</reference>
<name>A0ABY2SQK9_9HYPH</name>
<protein>
    <submittedName>
        <fullName evidence="5">Substrate-binding domain-containing protein</fullName>
    </submittedName>
</protein>
<comment type="caution">
    <text evidence="5">The sequence shown here is derived from an EMBL/GenBank/DDBJ whole genome shotgun (WGS) entry which is preliminary data.</text>
</comment>
<gene>
    <name evidence="5" type="ORF">FCN80_05480</name>
</gene>
<evidence type="ECO:0000313" key="5">
    <source>
        <dbReference type="EMBL" id="TKI07936.1"/>
    </source>
</evidence>
<keyword evidence="3" id="KW-0732">Signal</keyword>
<evidence type="ECO:0000313" key="6">
    <source>
        <dbReference type="Proteomes" id="UP000305202"/>
    </source>
</evidence>
<dbReference type="PANTHER" id="PTHR46847:SF1">
    <property type="entry name" value="D-ALLOSE-BINDING PERIPLASMIC PROTEIN-RELATED"/>
    <property type="match status" value="1"/>
</dbReference>
<dbReference type="EMBL" id="SZPQ01000003">
    <property type="protein sequence ID" value="TKI07936.1"/>
    <property type="molecule type" value="Genomic_DNA"/>
</dbReference>
<feature type="domain" description="Periplasmic binding protein" evidence="4">
    <location>
        <begin position="11"/>
        <end position="271"/>
    </location>
</feature>
<dbReference type="SUPFAM" id="SSF53822">
    <property type="entry name" value="Periplasmic binding protein-like I"/>
    <property type="match status" value="1"/>
</dbReference>
<dbReference type="Pfam" id="PF13407">
    <property type="entry name" value="Peripla_BP_4"/>
    <property type="match status" value="1"/>
</dbReference>
<evidence type="ECO:0000256" key="3">
    <source>
        <dbReference type="ARBA" id="ARBA00022729"/>
    </source>
</evidence>
<dbReference type="Proteomes" id="UP000305202">
    <property type="component" value="Unassembled WGS sequence"/>
</dbReference>
<organism evidence="5 6">
    <name type="scientific">Martelella alba</name>
    <dbReference type="NCBI Taxonomy" id="2590451"/>
    <lineage>
        <taxon>Bacteria</taxon>
        <taxon>Pseudomonadati</taxon>
        <taxon>Pseudomonadota</taxon>
        <taxon>Alphaproteobacteria</taxon>
        <taxon>Hyphomicrobiales</taxon>
        <taxon>Aurantimonadaceae</taxon>
        <taxon>Martelella</taxon>
    </lineage>
</organism>
<dbReference type="InterPro" id="IPR028082">
    <property type="entry name" value="Peripla_BP_I"/>
</dbReference>
<dbReference type="InterPro" id="IPR025997">
    <property type="entry name" value="SBP_2_dom"/>
</dbReference>
<accession>A0ABY2SQK9</accession>
<comment type="subcellular location">
    <subcellularLocation>
        <location evidence="1">Cell envelope</location>
    </subcellularLocation>
</comment>
<dbReference type="Gene3D" id="3.40.50.2300">
    <property type="match status" value="2"/>
</dbReference>